<dbReference type="PANTHER" id="PTHR48267:SF1">
    <property type="entry name" value="BILIRUBIN OXIDASE"/>
    <property type="match status" value="1"/>
</dbReference>
<comment type="caution">
    <text evidence="7">The sequence shown here is derived from an EMBL/GenBank/DDBJ whole genome shotgun (WGS) entry which is preliminary data.</text>
</comment>
<sequence length="504" mass="55165">MLKGLAATGIVLVAPAAGFVGWLYLDSGRSNTGSLSFRNRLKIPPLLDPTTDSDGRKRFRLDLREGSTEFLPGLPTATWGANGTYLGPTLRARRGDRVAVDVTNHLPERTSVHWHGMHLPAEMDGGPHNPIDRNATWQPYWTIAQPAATLWYHPHLHQTTAQHVYRGVAGLFIVDDPATDALPLPKQYGVDDVPLVIQDKKIKDDGTLDTSKMNFGGLTITGLLGDKILVNGTYDPHFEVKTELVRFRLLNGSNARIFHVGFADDREFQLVAADSGLLGAPQPLNRLLLSPGERAEIVVRFAPGDDVVMKSFPPPLKANFAYARLAGGDDEHDLVKFVAAGTLRPSPALPATLAPQPPAPQPTGDPFRLTMGDFTFNGRTMEMQRLDRVVGTGTVERWEIVNSQLIPHNFHVHGSSFHVVDVDGEAPPAHLRGVKDTVYVAPNSTVNLAVSFLPYSDARYPYMFHCHLLAHEDSGMMGQFVTVSPADRSLVQGDRLPLAHDHGD</sequence>
<protein>
    <submittedName>
        <fullName evidence="7">Copper oxidase</fullName>
    </submittedName>
</protein>
<evidence type="ECO:0000256" key="1">
    <source>
        <dbReference type="ARBA" id="ARBA00010609"/>
    </source>
</evidence>
<feature type="domain" description="Plastocyanin-like" evidence="5">
    <location>
        <begin position="373"/>
        <end position="483"/>
    </location>
</feature>
<organism evidence="7 8">
    <name type="scientific">Micromonospora rosaria</name>
    <dbReference type="NCBI Taxonomy" id="47874"/>
    <lineage>
        <taxon>Bacteria</taxon>
        <taxon>Bacillati</taxon>
        <taxon>Actinomycetota</taxon>
        <taxon>Actinomycetes</taxon>
        <taxon>Micromonosporales</taxon>
        <taxon>Micromonosporaceae</taxon>
        <taxon>Micromonospora</taxon>
    </lineage>
</organism>
<dbReference type="InterPro" id="IPR002355">
    <property type="entry name" value="Cu_oxidase_Cu_BS"/>
</dbReference>
<evidence type="ECO:0000256" key="2">
    <source>
        <dbReference type="ARBA" id="ARBA00022723"/>
    </source>
</evidence>
<evidence type="ECO:0000256" key="3">
    <source>
        <dbReference type="ARBA" id="ARBA00023002"/>
    </source>
</evidence>
<reference evidence="7 8" key="1">
    <citation type="submission" date="2016-01" db="EMBL/GenBank/DDBJ databases">
        <title>Whole genome sequence and analysis of Micromonospora rosaria DSM 803, which can produce antibacterial substance rosamicin.</title>
        <authorList>
            <person name="Yang H."/>
            <person name="He X."/>
            <person name="Zhu D."/>
        </authorList>
    </citation>
    <scope>NUCLEOTIDE SEQUENCE [LARGE SCALE GENOMIC DNA]</scope>
    <source>
        <strain evidence="7 8">DSM 803</strain>
    </source>
</reference>
<evidence type="ECO:0000313" key="8">
    <source>
        <dbReference type="Proteomes" id="UP000070620"/>
    </source>
</evidence>
<dbReference type="GO" id="GO:0016491">
    <property type="term" value="F:oxidoreductase activity"/>
    <property type="evidence" value="ECO:0007669"/>
    <property type="project" value="UniProtKB-KW"/>
</dbReference>
<dbReference type="InterPro" id="IPR045087">
    <property type="entry name" value="Cu-oxidase_fam"/>
</dbReference>
<dbReference type="PANTHER" id="PTHR48267">
    <property type="entry name" value="CUPREDOXIN SUPERFAMILY PROTEIN"/>
    <property type="match status" value="1"/>
</dbReference>
<dbReference type="CDD" id="cd13867">
    <property type="entry name" value="CuRO_2_CueO_FtsP"/>
    <property type="match status" value="1"/>
</dbReference>
<keyword evidence="2" id="KW-0479">Metal-binding</keyword>
<evidence type="ECO:0000259" key="6">
    <source>
        <dbReference type="Pfam" id="PF07732"/>
    </source>
</evidence>
<dbReference type="InterPro" id="IPR011707">
    <property type="entry name" value="Cu-oxidase-like_N"/>
</dbReference>
<comment type="similarity">
    <text evidence="1">Belongs to the multicopper oxidase family.</text>
</comment>
<dbReference type="InterPro" id="IPR011706">
    <property type="entry name" value="Cu-oxidase_C"/>
</dbReference>
<feature type="domain" description="Plastocyanin-like" evidence="6">
    <location>
        <begin position="66"/>
        <end position="178"/>
    </location>
</feature>
<accession>A0A136PZJ8</accession>
<dbReference type="PROSITE" id="PS00080">
    <property type="entry name" value="MULTICOPPER_OXIDASE2"/>
    <property type="match status" value="1"/>
</dbReference>
<dbReference type="CDD" id="cd13890">
    <property type="entry name" value="CuRO_3_CueO_FtsP"/>
    <property type="match status" value="1"/>
</dbReference>
<keyword evidence="3" id="KW-0560">Oxidoreductase</keyword>
<evidence type="ECO:0000313" key="7">
    <source>
        <dbReference type="EMBL" id="KXK63870.1"/>
    </source>
</evidence>
<keyword evidence="8" id="KW-1185">Reference proteome</keyword>
<dbReference type="EMBL" id="LRQV01000002">
    <property type="protein sequence ID" value="KXK63870.1"/>
    <property type="molecule type" value="Genomic_DNA"/>
</dbReference>
<gene>
    <name evidence="7" type="ORF">AWW66_01050</name>
</gene>
<dbReference type="SUPFAM" id="SSF49503">
    <property type="entry name" value="Cupredoxins"/>
    <property type="match status" value="3"/>
</dbReference>
<dbReference type="Pfam" id="PF07731">
    <property type="entry name" value="Cu-oxidase_2"/>
    <property type="match status" value="1"/>
</dbReference>
<dbReference type="Gene3D" id="2.60.40.420">
    <property type="entry name" value="Cupredoxins - blue copper proteins"/>
    <property type="match status" value="3"/>
</dbReference>
<evidence type="ECO:0000256" key="4">
    <source>
        <dbReference type="SAM" id="MobiDB-lite"/>
    </source>
</evidence>
<proteinExistence type="inferred from homology"/>
<feature type="region of interest" description="Disordered" evidence="4">
    <location>
        <begin position="348"/>
        <end position="367"/>
    </location>
</feature>
<dbReference type="CDD" id="cd04232">
    <property type="entry name" value="CuRO_1_CueO_FtsP"/>
    <property type="match status" value="1"/>
</dbReference>
<dbReference type="InterPro" id="IPR008972">
    <property type="entry name" value="Cupredoxin"/>
</dbReference>
<evidence type="ECO:0000259" key="5">
    <source>
        <dbReference type="Pfam" id="PF07731"/>
    </source>
</evidence>
<dbReference type="GO" id="GO:0005507">
    <property type="term" value="F:copper ion binding"/>
    <property type="evidence" value="ECO:0007669"/>
    <property type="project" value="InterPro"/>
</dbReference>
<dbReference type="Proteomes" id="UP000070620">
    <property type="component" value="Unassembled WGS sequence"/>
</dbReference>
<name>A0A136PZJ8_9ACTN</name>
<dbReference type="AlphaFoldDB" id="A0A136PZJ8"/>
<dbReference type="Pfam" id="PF07732">
    <property type="entry name" value="Cu-oxidase_3"/>
    <property type="match status" value="1"/>
</dbReference>